<dbReference type="InterPro" id="IPR018170">
    <property type="entry name" value="Aldo/ket_reductase_CS"/>
</dbReference>
<dbReference type="Gene3D" id="3.20.20.100">
    <property type="entry name" value="NADP-dependent oxidoreductase domain"/>
    <property type="match status" value="1"/>
</dbReference>
<dbReference type="EMBL" id="KV722377">
    <property type="protein sequence ID" value="OCH91951.1"/>
    <property type="molecule type" value="Genomic_DNA"/>
</dbReference>
<dbReference type="InterPro" id="IPR036812">
    <property type="entry name" value="NAD(P)_OxRdtase_dom_sf"/>
</dbReference>
<dbReference type="PROSITE" id="PS00798">
    <property type="entry name" value="ALDOKETO_REDUCTASE_1"/>
    <property type="match status" value="1"/>
</dbReference>
<name>A0A8E2AVX8_9APHY</name>
<keyword evidence="3" id="KW-0560">Oxidoreductase</keyword>
<feature type="active site" description="Proton donor" evidence="4">
    <location>
        <position position="55"/>
    </location>
</feature>
<evidence type="ECO:0000256" key="2">
    <source>
        <dbReference type="ARBA" id="ARBA00022857"/>
    </source>
</evidence>
<evidence type="ECO:0000313" key="9">
    <source>
        <dbReference type="Proteomes" id="UP000250043"/>
    </source>
</evidence>
<evidence type="ECO:0000256" key="5">
    <source>
        <dbReference type="PIRSR" id="PIRSR000097-2"/>
    </source>
</evidence>
<dbReference type="PRINTS" id="PR00069">
    <property type="entry name" value="ALDKETRDTASE"/>
</dbReference>
<dbReference type="Pfam" id="PF00248">
    <property type="entry name" value="Aldo_ket_red"/>
    <property type="match status" value="1"/>
</dbReference>
<comment type="similarity">
    <text evidence="1">Belongs to the aldo/keto reductase family.</text>
</comment>
<dbReference type="GO" id="GO:0016616">
    <property type="term" value="F:oxidoreductase activity, acting on the CH-OH group of donors, NAD or NADP as acceptor"/>
    <property type="evidence" value="ECO:0007669"/>
    <property type="project" value="UniProtKB-ARBA"/>
</dbReference>
<dbReference type="PANTHER" id="PTHR43827">
    <property type="entry name" value="2,5-DIKETO-D-GLUCONIC ACID REDUCTASE"/>
    <property type="match status" value="1"/>
</dbReference>
<dbReference type="PIRSF" id="PIRSF000097">
    <property type="entry name" value="AKR"/>
    <property type="match status" value="1"/>
</dbReference>
<keyword evidence="2" id="KW-0521">NADP</keyword>
<reference evidence="8 9" key="1">
    <citation type="submission" date="2016-07" db="EMBL/GenBank/DDBJ databases">
        <title>Draft genome of the white-rot fungus Obba rivulosa 3A-2.</title>
        <authorList>
            <consortium name="DOE Joint Genome Institute"/>
            <person name="Miettinen O."/>
            <person name="Riley R."/>
            <person name="Acob R."/>
            <person name="Barry K."/>
            <person name="Cullen D."/>
            <person name="De Vries R."/>
            <person name="Hainaut M."/>
            <person name="Hatakka A."/>
            <person name="Henrissat B."/>
            <person name="Hilden K."/>
            <person name="Kuo R."/>
            <person name="Labutti K."/>
            <person name="Lipzen A."/>
            <person name="Makela M.R."/>
            <person name="Sandor L."/>
            <person name="Spatafora J.W."/>
            <person name="Grigoriev I.V."/>
            <person name="Hibbett D.S."/>
        </authorList>
    </citation>
    <scope>NUCLEOTIDE SEQUENCE [LARGE SCALE GENOMIC DNA]</scope>
    <source>
        <strain evidence="8 9">3A-2</strain>
    </source>
</reference>
<evidence type="ECO:0000259" key="7">
    <source>
        <dbReference type="Pfam" id="PF00248"/>
    </source>
</evidence>
<proteinExistence type="inferred from homology"/>
<sequence>MAAPVPVLTFNNGIKVPSIGLGCWMGAPGGGEAVERMCKTALQTGYRHLDTASGYNNEEYVGRAVRESGIPREEIFVVTKLPPWGHGKVQQYFDASFKALGLDYIDLYLMHFPQQMTEEPGPWRGTATPHGENPQFIQTWKEMEKLLETGKVKSIGVSNFSIKTLRELLPRCTVVPVTNQVELHPCLPSSELKAFCEERGIILTAYSPLGKGKTVFFTDPDIKSIAEKYSATPAQVVISWGVQRETIVIPKSETPERIKQNITLVKLSDEDVKTVDELHQKPGMHRSLANYHAEDGTVFGWSYEELGWPMSKGGVVVE</sequence>
<dbReference type="AlphaFoldDB" id="A0A8E2AVX8"/>
<dbReference type="OrthoDB" id="5945798at2759"/>
<dbReference type="PANTHER" id="PTHR43827:SF3">
    <property type="entry name" value="NADP-DEPENDENT OXIDOREDUCTASE DOMAIN-CONTAINING PROTEIN"/>
    <property type="match status" value="1"/>
</dbReference>
<evidence type="ECO:0000256" key="1">
    <source>
        <dbReference type="ARBA" id="ARBA00007905"/>
    </source>
</evidence>
<gene>
    <name evidence="8" type="ORF">OBBRIDRAFT_774361</name>
</gene>
<evidence type="ECO:0000256" key="3">
    <source>
        <dbReference type="ARBA" id="ARBA00023002"/>
    </source>
</evidence>
<evidence type="ECO:0000313" key="8">
    <source>
        <dbReference type="EMBL" id="OCH91951.1"/>
    </source>
</evidence>
<dbReference type="FunFam" id="3.20.20.100:FF:000002">
    <property type="entry name" value="2,5-diketo-D-gluconic acid reductase A"/>
    <property type="match status" value="1"/>
</dbReference>
<dbReference type="SUPFAM" id="SSF51430">
    <property type="entry name" value="NAD(P)-linked oxidoreductase"/>
    <property type="match status" value="1"/>
</dbReference>
<organism evidence="8 9">
    <name type="scientific">Obba rivulosa</name>
    <dbReference type="NCBI Taxonomy" id="1052685"/>
    <lineage>
        <taxon>Eukaryota</taxon>
        <taxon>Fungi</taxon>
        <taxon>Dikarya</taxon>
        <taxon>Basidiomycota</taxon>
        <taxon>Agaricomycotina</taxon>
        <taxon>Agaricomycetes</taxon>
        <taxon>Polyporales</taxon>
        <taxon>Gelatoporiaceae</taxon>
        <taxon>Obba</taxon>
    </lineage>
</organism>
<feature type="domain" description="NADP-dependent oxidoreductase" evidence="7">
    <location>
        <begin position="19"/>
        <end position="278"/>
    </location>
</feature>
<dbReference type="Proteomes" id="UP000250043">
    <property type="component" value="Unassembled WGS sequence"/>
</dbReference>
<protein>
    <submittedName>
        <fullName evidence="8">Aldo/keto reductase</fullName>
    </submittedName>
</protein>
<evidence type="ECO:0000256" key="4">
    <source>
        <dbReference type="PIRSR" id="PIRSR000097-1"/>
    </source>
</evidence>
<keyword evidence="9" id="KW-1185">Reference proteome</keyword>
<dbReference type="PROSITE" id="PS00062">
    <property type="entry name" value="ALDOKETO_REDUCTASE_2"/>
    <property type="match status" value="1"/>
</dbReference>
<feature type="site" description="Lowers pKa of active site Tyr" evidence="6">
    <location>
        <position position="80"/>
    </location>
</feature>
<dbReference type="CDD" id="cd19071">
    <property type="entry name" value="AKR_AKR1-5-like"/>
    <property type="match status" value="1"/>
</dbReference>
<dbReference type="InterPro" id="IPR020471">
    <property type="entry name" value="AKR"/>
</dbReference>
<dbReference type="InterPro" id="IPR023210">
    <property type="entry name" value="NADP_OxRdtase_dom"/>
</dbReference>
<accession>A0A8E2AVX8</accession>
<evidence type="ECO:0000256" key="6">
    <source>
        <dbReference type="PIRSR" id="PIRSR000097-3"/>
    </source>
</evidence>
<feature type="binding site" evidence="5">
    <location>
        <position position="111"/>
    </location>
    <ligand>
        <name>substrate</name>
    </ligand>
</feature>